<dbReference type="AlphaFoldDB" id="A0A428PPQ6"/>
<gene>
    <name evidence="2" type="ORF">CEP54_009572</name>
</gene>
<dbReference type="Proteomes" id="UP000288168">
    <property type="component" value="Unassembled WGS sequence"/>
</dbReference>
<protein>
    <submittedName>
        <fullName evidence="2">Uncharacterized protein</fullName>
    </submittedName>
</protein>
<organism evidence="2 3">
    <name type="scientific">Fusarium duplospermum</name>
    <dbReference type="NCBI Taxonomy" id="1325734"/>
    <lineage>
        <taxon>Eukaryota</taxon>
        <taxon>Fungi</taxon>
        <taxon>Dikarya</taxon>
        <taxon>Ascomycota</taxon>
        <taxon>Pezizomycotina</taxon>
        <taxon>Sordariomycetes</taxon>
        <taxon>Hypocreomycetidae</taxon>
        <taxon>Hypocreales</taxon>
        <taxon>Nectriaceae</taxon>
        <taxon>Fusarium</taxon>
        <taxon>Fusarium solani species complex</taxon>
    </lineage>
</organism>
<comment type="caution">
    <text evidence="2">The sequence shown here is derived from an EMBL/GenBank/DDBJ whole genome shotgun (WGS) entry which is preliminary data.</text>
</comment>
<reference evidence="2 3" key="1">
    <citation type="submission" date="2017-06" db="EMBL/GenBank/DDBJ databases">
        <title>Comparative genomic analysis of Ambrosia Fusariam Clade fungi.</title>
        <authorList>
            <person name="Stajich J.E."/>
            <person name="Carrillo J."/>
            <person name="Kijimoto T."/>
            <person name="Eskalen A."/>
            <person name="O'Donnell K."/>
            <person name="Kasson M."/>
        </authorList>
    </citation>
    <scope>NUCLEOTIDE SEQUENCE [LARGE SCALE GENOMIC DNA]</scope>
    <source>
        <strain evidence="2 3">NRRL62584</strain>
    </source>
</reference>
<evidence type="ECO:0000256" key="1">
    <source>
        <dbReference type="SAM" id="MobiDB-lite"/>
    </source>
</evidence>
<proteinExistence type="predicted"/>
<accession>A0A428PPQ6</accession>
<keyword evidence="3" id="KW-1185">Reference proteome</keyword>
<dbReference type="EMBL" id="NKCI01000105">
    <property type="protein sequence ID" value="RSL55021.1"/>
    <property type="molecule type" value="Genomic_DNA"/>
</dbReference>
<feature type="region of interest" description="Disordered" evidence="1">
    <location>
        <begin position="65"/>
        <end position="84"/>
    </location>
</feature>
<evidence type="ECO:0000313" key="2">
    <source>
        <dbReference type="EMBL" id="RSL55021.1"/>
    </source>
</evidence>
<evidence type="ECO:0000313" key="3">
    <source>
        <dbReference type="Proteomes" id="UP000288168"/>
    </source>
</evidence>
<sequence>MCQELDRKRQLDIDGVSITTTTMIFQTRTRRAAFDIGPEEPRRNDTACPTLRPLLSDTMTRLARGTAGHAGSEDYSCSEATATM</sequence>
<name>A0A428PPQ6_9HYPO</name>